<dbReference type="GO" id="GO:0070006">
    <property type="term" value="F:metalloaminopeptidase activity"/>
    <property type="evidence" value="ECO:0007669"/>
    <property type="project" value="InterPro"/>
</dbReference>
<evidence type="ECO:0000256" key="2">
    <source>
        <dbReference type="ARBA" id="ARBA00008766"/>
    </source>
</evidence>
<dbReference type="InterPro" id="IPR052433">
    <property type="entry name" value="X-Pro_dipept-like"/>
</dbReference>
<dbReference type="Pfam" id="PF05195">
    <property type="entry name" value="AMP_N"/>
    <property type="match status" value="1"/>
</dbReference>
<sequence length="539" mass="59191">MKPKQILPARTHVLKTFSKLIELLPEADKPKPQIIVLAGSQTPYRNDTDRELIFRQESNFYYLSGCNVPGSYLVLAYQEGTSLSSTPVVDLFIPQAEPADLMWSVPPPTIEEASSTHEAKLYYLPALTSSIIDIRKALPDAIIHTLPIGSLQFPALGENVTQLQLPIIDDYLLKAIHRARLTKTEFEITQIRKANEISSRAHEVVMRVLGKGVRGLIQRESGAAIERPLLPGEWNIEKEAEAEALFVASCRREGSIHQAYLPIVAASTRAATLHYCCNDKEFAWGPVGAHDHHNNQPLNGAGKDIVPQVLLIDAGCEWDNYASDITRTMPVGNGGKFTPEARAIYDLVLEMQKASLEILKPGLHWDAVQLLCHQILVRGFQKLGIFLSPSSPGSGSWNSEEAILASGISAAFFPHGVGHSLGLDVHDVPSASKPVVNKTIGKGDSGERGSEDYYTYLRLRLPLEENMVVTVEPGIYFHQHLLSPIRASRHINHAVLAQYENVGGVRIEDVVLITSNGCENLTTVGKETSWIEGVCSGSL</sequence>
<comment type="cofactor">
    <cofactor evidence="1">
        <name>Mn(2+)</name>
        <dbReference type="ChEBI" id="CHEBI:29035"/>
    </cofactor>
</comment>
<dbReference type="InterPro" id="IPR036005">
    <property type="entry name" value="Creatinase/aminopeptidase-like"/>
</dbReference>
<evidence type="ECO:0000256" key="1">
    <source>
        <dbReference type="ARBA" id="ARBA00001936"/>
    </source>
</evidence>
<keyword evidence="8" id="KW-0645">Protease</keyword>
<keyword evidence="3 6" id="KW-0479">Metal-binding</keyword>
<dbReference type="Pfam" id="PF00557">
    <property type="entry name" value="Peptidase_M24"/>
    <property type="match status" value="1"/>
</dbReference>
<dbReference type="GO" id="GO:0006508">
    <property type="term" value="P:proteolysis"/>
    <property type="evidence" value="ECO:0007669"/>
    <property type="project" value="TreeGrafter"/>
</dbReference>
<evidence type="ECO:0000256" key="5">
    <source>
        <dbReference type="ARBA" id="ARBA00023211"/>
    </source>
</evidence>
<dbReference type="STRING" id="2282107.A0A286U601"/>
<dbReference type="InParanoid" id="A0A286U601"/>
<dbReference type="InterPro" id="IPR001131">
    <property type="entry name" value="Peptidase_M24B_aminopep-P_CS"/>
</dbReference>
<dbReference type="InterPro" id="IPR007865">
    <property type="entry name" value="Aminopep_P_N"/>
</dbReference>
<dbReference type="SUPFAM" id="SSF53092">
    <property type="entry name" value="Creatinase/prolidase N-terminal domain"/>
    <property type="match status" value="1"/>
</dbReference>
<keyword evidence="5" id="KW-0464">Manganese</keyword>
<dbReference type="AlphaFoldDB" id="A0A286U601"/>
<evidence type="ECO:0000313" key="9">
    <source>
        <dbReference type="Proteomes" id="UP000217199"/>
    </source>
</evidence>
<dbReference type="PANTHER" id="PTHR43226:SF1">
    <property type="entry name" value="XAA-PRO DIPEPTIDASE"/>
    <property type="match status" value="1"/>
</dbReference>
<evidence type="ECO:0000313" key="8">
    <source>
        <dbReference type="EMBL" id="PAV15008.1"/>
    </source>
</evidence>
<dbReference type="InterPro" id="IPR029149">
    <property type="entry name" value="Creatin/AminoP/Spt16_N"/>
</dbReference>
<dbReference type="Proteomes" id="UP000217199">
    <property type="component" value="Unassembled WGS sequence"/>
</dbReference>
<dbReference type="GO" id="GO:0030145">
    <property type="term" value="F:manganese ion binding"/>
    <property type="evidence" value="ECO:0007669"/>
    <property type="project" value="InterPro"/>
</dbReference>
<dbReference type="CDD" id="cd01087">
    <property type="entry name" value="Prolidase"/>
    <property type="match status" value="1"/>
</dbReference>
<accession>A0A286U601</accession>
<dbReference type="EMBL" id="NBII01000011">
    <property type="protein sequence ID" value="PAV15008.1"/>
    <property type="molecule type" value="Genomic_DNA"/>
</dbReference>
<comment type="caution">
    <text evidence="8">The sequence shown here is derived from an EMBL/GenBank/DDBJ whole genome shotgun (WGS) entry which is preliminary data.</text>
</comment>
<evidence type="ECO:0000256" key="6">
    <source>
        <dbReference type="RuleBase" id="RU000590"/>
    </source>
</evidence>
<gene>
    <name evidence="8" type="ORF">PNOK_0956100</name>
</gene>
<dbReference type="SUPFAM" id="SSF55920">
    <property type="entry name" value="Creatinase/aminopeptidase"/>
    <property type="match status" value="1"/>
</dbReference>
<comment type="similarity">
    <text evidence="2 6">Belongs to the peptidase M24B family.</text>
</comment>
<organism evidence="8 9">
    <name type="scientific">Pyrrhoderma noxium</name>
    <dbReference type="NCBI Taxonomy" id="2282107"/>
    <lineage>
        <taxon>Eukaryota</taxon>
        <taxon>Fungi</taxon>
        <taxon>Dikarya</taxon>
        <taxon>Basidiomycota</taxon>
        <taxon>Agaricomycotina</taxon>
        <taxon>Agaricomycetes</taxon>
        <taxon>Hymenochaetales</taxon>
        <taxon>Hymenochaetaceae</taxon>
        <taxon>Pyrrhoderma</taxon>
    </lineage>
</organism>
<dbReference type="PANTHER" id="PTHR43226">
    <property type="entry name" value="XAA-PRO AMINOPEPTIDASE 3"/>
    <property type="match status" value="1"/>
</dbReference>
<name>A0A286U601_9AGAM</name>
<feature type="domain" description="Aminopeptidase P N-terminal" evidence="7">
    <location>
        <begin position="7"/>
        <end position="157"/>
    </location>
</feature>
<protein>
    <submittedName>
        <fullName evidence="8">Creatinase aminopeptidase</fullName>
    </submittedName>
</protein>
<dbReference type="PROSITE" id="PS00491">
    <property type="entry name" value="PROLINE_PEPTIDASE"/>
    <property type="match status" value="1"/>
</dbReference>
<keyword evidence="9" id="KW-1185">Reference proteome</keyword>
<proteinExistence type="inferred from homology"/>
<evidence type="ECO:0000256" key="4">
    <source>
        <dbReference type="ARBA" id="ARBA00022801"/>
    </source>
</evidence>
<reference evidence="8 9" key="1">
    <citation type="journal article" date="2017" name="Mol. Ecol.">
        <title>Comparative and population genomic landscape of Phellinus noxius: A hypervariable fungus causing root rot in trees.</title>
        <authorList>
            <person name="Chung C.L."/>
            <person name="Lee T.J."/>
            <person name="Akiba M."/>
            <person name="Lee H.H."/>
            <person name="Kuo T.H."/>
            <person name="Liu D."/>
            <person name="Ke H.M."/>
            <person name="Yokoi T."/>
            <person name="Roa M.B."/>
            <person name="Lu M.J."/>
            <person name="Chang Y.Y."/>
            <person name="Ann P.J."/>
            <person name="Tsai J.N."/>
            <person name="Chen C.Y."/>
            <person name="Tzean S.S."/>
            <person name="Ota Y."/>
            <person name="Hattori T."/>
            <person name="Sahashi N."/>
            <person name="Liou R.F."/>
            <person name="Kikuchi T."/>
            <person name="Tsai I.J."/>
        </authorList>
    </citation>
    <scope>NUCLEOTIDE SEQUENCE [LARGE SCALE GENOMIC DNA]</scope>
    <source>
        <strain evidence="8 9">FFPRI411160</strain>
    </source>
</reference>
<dbReference type="Gene3D" id="3.40.350.10">
    <property type="entry name" value="Creatinase/prolidase N-terminal domain"/>
    <property type="match status" value="1"/>
</dbReference>
<keyword evidence="8" id="KW-0031">Aminopeptidase</keyword>
<evidence type="ECO:0000256" key="3">
    <source>
        <dbReference type="ARBA" id="ARBA00022723"/>
    </source>
</evidence>
<dbReference type="Gene3D" id="3.90.230.10">
    <property type="entry name" value="Creatinase/methionine aminopeptidase superfamily"/>
    <property type="match status" value="1"/>
</dbReference>
<evidence type="ECO:0000259" key="7">
    <source>
        <dbReference type="SMART" id="SM01011"/>
    </source>
</evidence>
<keyword evidence="4" id="KW-0378">Hydrolase</keyword>
<dbReference type="SMART" id="SM01011">
    <property type="entry name" value="AMP_N"/>
    <property type="match status" value="1"/>
</dbReference>
<dbReference type="OrthoDB" id="10261878at2759"/>
<dbReference type="InterPro" id="IPR000994">
    <property type="entry name" value="Pept_M24"/>
</dbReference>